<proteinExistence type="predicted"/>
<evidence type="ECO:0000256" key="1">
    <source>
        <dbReference type="SAM" id="Phobius"/>
    </source>
</evidence>
<dbReference type="Pfam" id="PF16079">
    <property type="entry name" value="Phage_holin_5_2"/>
    <property type="match status" value="1"/>
</dbReference>
<reference evidence="2" key="1">
    <citation type="journal article" date="2021" name="Proc. Natl. Acad. Sci. U.S.A.">
        <title>A Catalog of Tens of Thousands of Viruses from Human Metagenomes Reveals Hidden Associations with Chronic Diseases.</title>
        <authorList>
            <person name="Tisza M.J."/>
            <person name="Buck C.B."/>
        </authorList>
    </citation>
    <scope>NUCLEOTIDE SEQUENCE</scope>
    <source>
        <strain evidence="2">CtqSm5</strain>
    </source>
</reference>
<evidence type="ECO:0000313" key="2">
    <source>
        <dbReference type="EMBL" id="DAF52728.1"/>
    </source>
</evidence>
<keyword evidence="1" id="KW-0812">Transmembrane</keyword>
<keyword evidence="1" id="KW-0472">Membrane</keyword>
<name>A0A8S5SP71_9CAUD</name>
<feature type="transmembrane region" description="Helical" evidence="1">
    <location>
        <begin position="6"/>
        <end position="24"/>
    </location>
</feature>
<dbReference type="InterPro" id="IPR032111">
    <property type="entry name" value="Clostridium_phage_holin"/>
</dbReference>
<keyword evidence="1" id="KW-1133">Transmembrane helix</keyword>
<organism evidence="2">
    <name type="scientific">Siphoviridae sp. ctqSm5</name>
    <dbReference type="NCBI Taxonomy" id="2827949"/>
    <lineage>
        <taxon>Viruses</taxon>
        <taxon>Duplodnaviria</taxon>
        <taxon>Heunggongvirae</taxon>
        <taxon>Uroviricota</taxon>
        <taxon>Caudoviricetes</taxon>
    </lineage>
</organism>
<accession>A0A8S5SP71</accession>
<dbReference type="EMBL" id="BK032642">
    <property type="protein sequence ID" value="DAF52728.1"/>
    <property type="molecule type" value="Genomic_DNA"/>
</dbReference>
<feature type="transmembrane region" description="Helical" evidence="1">
    <location>
        <begin position="36"/>
        <end position="52"/>
    </location>
</feature>
<protein>
    <submittedName>
        <fullName evidence="2">Holin</fullName>
    </submittedName>
</protein>
<sequence>MDLTFLSEFCIPVVVGICVCVGYVIKTSIPSIPNRFIPLIMAVLGLSLNIWISQGMDANIVLAGLFSGLSSTGLHQLFKSLIIKEGE</sequence>